<feature type="transmembrane region" description="Helical" evidence="2">
    <location>
        <begin position="200"/>
        <end position="219"/>
    </location>
</feature>
<keyword evidence="2" id="KW-0812">Transmembrane</keyword>
<dbReference type="Proteomes" id="UP000435304">
    <property type="component" value="Unassembled WGS sequence"/>
</dbReference>
<feature type="domain" description="DUF2510" evidence="3">
    <location>
        <begin position="148"/>
        <end position="180"/>
    </location>
</feature>
<evidence type="ECO:0000313" key="5">
    <source>
        <dbReference type="Proteomes" id="UP000435304"/>
    </source>
</evidence>
<keyword evidence="2" id="KW-1133">Transmembrane helix</keyword>
<name>A0A6A9V0C7_9ACTN</name>
<keyword evidence="5" id="KW-1185">Reference proteome</keyword>
<feature type="region of interest" description="Disordered" evidence="1">
    <location>
        <begin position="1"/>
        <end position="141"/>
    </location>
</feature>
<dbReference type="InterPro" id="IPR018929">
    <property type="entry name" value="DUF2510"/>
</dbReference>
<protein>
    <submittedName>
        <fullName evidence="4">DUF2510 domain-containing protein</fullName>
    </submittedName>
</protein>
<dbReference type="Pfam" id="PF10708">
    <property type="entry name" value="DUF2510"/>
    <property type="match status" value="1"/>
</dbReference>
<dbReference type="EMBL" id="WPCU01000004">
    <property type="protein sequence ID" value="MVA75359.1"/>
    <property type="molecule type" value="Genomic_DNA"/>
</dbReference>
<feature type="compositionally biased region" description="Basic residues" evidence="1">
    <location>
        <begin position="104"/>
        <end position="116"/>
    </location>
</feature>
<reference evidence="4 5" key="1">
    <citation type="submission" date="2019-12" db="EMBL/GenBank/DDBJ databases">
        <title>Auraticoccus cholistani sp. nov., an actinomycete isolated from soil of Cholistan desert.</title>
        <authorList>
            <person name="Cheema M.T."/>
        </authorList>
    </citation>
    <scope>NUCLEOTIDE SEQUENCE [LARGE SCALE GENOMIC DNA]</scope>
    <source>
        <strain evidence="4 5">F435</strain>
    </source>
</reference>
<feature type="compositionally biased region" description="Low complexity" evidence="1">
    <location>
        <begin position="188"/>
        <end position="197"/>
    </location>
</feature>
<feature type="region of interest" description="Disordered" evidence="1">
    <location>
        <begin position="172"/>
        <end position="197"/>
    </location>
</feature>
<evidence type="ECO:0000256" key="2">
    <source>
        <dbReference type="SAM" id="Phobius"/>
    </source>
</evidence>
<dbReference type="AlphaFoldDB" id="A0A6A9V0C7"/>
<gene>
    <name evidence="4" type="ORF">GC722_04845</name>
</gene>
<feature type="compositionally biased region" description="Basic residues" evidence="1">
    <location>
        <begin position="56"/>
        <end position="72"/>
    </location>
</feature>
<organism evidence="4 5">
    <name type="scientific">Auraticoccus cholistanensis</name>
    <dbReference type="NCBI Taxonomy" id="2656650"/>
    <lineage>
        <taxon>Bacteria</taxon>
        <taxon>Bacillati</taxon>
        <taxon>Actinomycetota</taxon>
        <taxon>Actinomycetes</taxon>
        <taxon>Propionibacteriales</taxon>
        <taxon>Propionibacteriaceae</taxon>
        <taxon>Auraticoccus</taxon>
    </lineage>
</organism>
<feature type="compositionally biased region" description="Basic and acidic residues" evidence="1">
    <location>
        <begin position="13"/>
        <end position="48"/>
    </location>
</feature>
<sequence>MVERGLGGFAVVEGRRPGVEHQPEEGHQQGDLHPGGDGEHGRGDEREGTSLLRADGRRRHRPAGGCRRHRRARVADQLRRRAGRRSGAGEEVAGERHAGAGRPARGRTRRPLRPGRTHTASVVAGAARPSGSDPRPGGANYPALVPAAGWFPDPGGRPDQLRWWDGRRWTEQVRPAGQVPGPSRPDPSRSGPSRRGSGRLLAVGAGLLVLLLVGVWVLVDRTGPAAGPGPGPGGQPTTQVCVTPSATPVAVPQDLPGRVRSGRISVPELGPPWRLEPDAKVPFGRGMMRQQISVDDSPAWIVSLNVGTMLAGDGFFTPEQGVHVVMPCLIAEYYFGEPVQRRDVRDEAIRVDGHAAWVLESELTFDIEGLDFTSERLVLVVVDLEDGTAGTVIADIPAVAADREPQLRRAIADIRISP</sequence>
<proteinExistence type="predicted"/>
<accession>A0A6A9V0C7</accession>
<evidence type="ECO:0000259" key="3">
    <source>
        <dbReference type="Pfam" id="PF10708"/>
    </source>
</evidence>
<comment type="caution">
    <text evidence="4">The sequence shown here is derived from an EMBL/GenBank/DDBJ whole genome shotgun (WGS) entry which is preliminary data.</text>
</comment>
<evidence type="ECO:0000256" key="1">
    <source>
        <dbReference type="SAM" id="MobiDB-lite"/>
    </source>
</evidence>
<evidence type="ECO:0000313" key="4">
    <source>
        <dbReference type="EMBL" id="MVA75359.1"/>
    </source>
</evidence>
<keyword evidence="2" id="KW-0472">Membrane</keyword>